<evidence type="ECO:0000259" key="4">
    <source>
        <dbReference type="PROSITE" id="PS50932"/>
    </source>
</evidence>
<evidence type="ECO:0000256" key="1">
    <source>
        <dbReference type="ARBA" id="ARBA00023015"/>
    </source>
</evidence>
<dbReference type="GO" id="GO:0003700">
    <property type="term" value="F:DNA-binding transcription factor activity"/>
    <property type="evidence" value="ECO:0007669"/>
    <property type="project" value="TreeGrafter"/>
</dbReference>
<dbReference type="RefSeq" id="WP_077686427.1">
    <property type="nucleotide sequence ID" value="NZ_CP019606.1"/>
</dbReference>
<dbReference type="CDD" id="cd06267">
    <property type="entry name" value="PBP1_LacI_sugar_binding-like"/>
    <property type="match status" value="1"/>
</dbReference>
<dbReference type="PROSITE" id="PS50932">
    <property type="entry name" value="HTH_LACI_2"/>
    <property type="match status" value="1"/>
</dbReference>
<proteinExistence type="predicted"/>
<dbReference type="CDD" id="cd01392">
    <property type="entry name" value="HTH_LacI"/>
    <property type="match status" value="1"/>
</dbReference>
<organism evidence="5 6">
    <name type="scientific">Tessaracoccus aquimaris</name>
    <dbReference type="NCBI Taxonomy" id="1332264"/>
    <lineage>
        <taxon>Bacteria</taxon>
        <taxon>Bacillati</taxon>
        <taxon>Actinomycetota</taxon>
        <taxon>Actinomycetes</taxon>
        <taxon>Propionibacteriales</taxon>
        <taxon>Propionibacteriaceae</taxon>
        <taxon>Tessaracoccus</taxon>
    </lineage>
</organism>
<dbReference type="Gene3D" id="3.40.50.2300">
    <property type="match status" value="2"/>
</dbReference>
<dbReference type="PROSITE" id="PS00356">
    <property type="entry name" value="HTH_LACI_1"/>
    <property type="match status" value="1"/>
</dbReference>
<dbReference type="GO" id="GO:0000976">
    <property type="term" value="F:transcription cis-regulatory region binding"/>
    <property type="evidence" value="ECO:0007669"/>
    <property type="project" value="TreeGrafter"/>
</dbReference>
<dbReference type="PRINTS" id="PR00036">
    <property type="entry name" value="HTHLACI"/>
</dbReference>
<gene>
    <name evidence="5" type="ORF">BW730_11955</name>
</gene>
<dbReference type="SUPFAM" id="SSF47413">
    <property type="entry name" value="lambda repressor-like DNA-binding domains"/>
    <property type="match status" value="1"/>
</dbReference>
<dbReference type="SUPFAM" id="SSF53822">
    <property type="entry name" value="Periplasmic binding protein-like I"/>
    <property type="match status" value="1"/>
</dbReference>
<dbReference type="EMBL" id="CP019606">
    <property type="protein sequence ID" value="AQP48097.1"/>
    <property type="molecule type" value="Genomic_DNA"/>
</dbReference>
<dbReference type="InterPro" id="IPR028082">
    <property type="entry name" value="Peripla_BP_I"/>
</dbReference>
<dbReference type="STRING" id="1332264.BW730_11955"/>
<keyword evidence="2" id="KW-0238">DNA-binding</keyword>
<keyword evidence="3" id="KW-0804">Transcription</keyword>
<dbReference type="Proteomes" id="UP000188145">
    <property type="component" value="Chromosome"/>
</dbReference>
<dbReference type="KEGG" id="tes:BW730_11955"/>
<feature type="domain" description="HTH lacI-type" evidence="4">
    <location>
        <begin position="7"/>
        <end position="61"/>
    </location>
</feature>
<name>A0A1Q2CPP0_9ACTN</name>
<dbReference type="InterPro" id="IPR000843">
    <property type="entry name" value="HTH_LacI"/>
</dbReference>
<dbReference type="AlphaFoldDB" id="A0A1Q2CPP0"/>
<evidence type="ECO:0000256" key="2">
    <source>
        <dbReference type="ARBA" id="ARBA00023125"/>
    </source>
</evidence>
<dbReference type="PANTHER" id="PTHR30146">
    <property type="entry name" value="LACI-RELATED TRANSCRIPTIONAL REPRESSOR"/>
    <property type="match status" value="1"/>
</dbReference>
<keyword evidence="1" id="KW-0805">Transcription regulation</keyword>
<accession>A0A1Q2CPP0</accession>
<dbReference type="Gene3D" id="1.10.260.40">
    <property type="entry name" value="lambda repressor-like DNA-binding domains"/>
    <property type="match status" value="1"/>
</dbReference>
<keyword evidence="6" id="KW-1185">Reference proteome</keyword>
<dbReference type="OrthoDB" id="3595338at2"/>
<dbReference type="SMART" id="SM00354">
    <property type="entry name" value="HTH_LACI"/>
    <property type="match status" value="1"/>
</dbReference>
<evidence type="ECO:0000256" key="3">
    <source>
        <dbReference type="ARBA" id="ARBA00023163"/>
    </source>
</evidence>
<dbReference type="InterPro" id="IPR046335">
    <property type="entry name" value="LacI/GalR-like_sensor"/>
</dbReference>
<dbReference type="InterPro" id="IPR010982">
    <property type="entry name" value="Lambda_DNA-bd_dom_sf"/>
</dbReference>
<reference evidence="6" key="1">
    <citation type="submission" date="2017-02" db="EMBL/GenBank/DDBJ databases">
        <title>Tessaracoccus aquaemaris sp. nov., isolated from the intestine of a Korean rockfish, Sebastes schlegelii, in a marine aquaculture pond.</title>
        <authorList>
            <person name="Tak E.J."/>
            <person name="Bae J.-W."/>
        </authorList>
    </citation>
    <scope>NUCLEOTIDE SEQUENCE [LARGE SCALE GENOMIC DNA]</scope>
    <source>
        <strain evidence="6">NSG39</strain>
    </source>
</reference>
<evidence type="ECO:0000313" key="5">
    <source>
        <dbReference type="EMBL" id="AQP48097.1"/>
    </source>
</evidence>
<sequence>MSSTRRPTMTDVAKMAGVSLKTVSRVVNGVATVDEEMAASVNTAIAALGYRHNLLAASLKAGSGASLVGLITTDLSDPFYGSVANAVDEVARARGFGVLMTGSAEDASLERSIALDLCARQVRGLIVVPASDSGEYLQEEVARGLRVVFADRPAAGIDADTVLVDNRGLGRRMANLAVSRGHRRVGILLGSESIYTHRERYLGITEALSDAGVAIDPDLVVRDVSEPHGAEGGSRRVLSLPDPPTALLCTNNRLMLGAVTALCHTRQTADIIAFDDPEYSEVLPMPVTLIAQNPVELGRVAAERLFARLEGDESVARTFVLPTQLVVRGGLWRPGA</sequence>
<protein>
    <recommendedName>
        <fullName evidence="4">HTH lacI-type domain-containing protein</fullName>
    </recommendedName>
</protein>
<dbReference type="Pfam" id="PF00356">
    <property type="entry name" value="LacI"/>
    <property type="match status" value="1"/>
</dbReference>
<dbReference type="PANTHER" id="PTHR30146:SF109">
    <property type="entry name" value="HTH-TYPE TRANSCRIPTIONAL REGULATOR GALS"/>
    <property type="match status" value="1"/>
</dbReference>
<evidence type="ECO:0000313" key="6">
    <source>
        <dbReference type="Proteomes" id="UP000188145"/>
    </source>
</evidence>
<dbReference type="Pfam" id="PF13377">
    <property type="entry name" value="Peripla_BP_3"/>
    <property type="match status" value="1"/>
</dbReference>